<proteinExistence type="inferred from homology"/>
<dbReference type="InterPro" id="IPR052704">
    <property type="entry name" value="ECF_Sigma-70_Domain"/>
</dbReference>
<comment type="similarity">
    <text evidence="1">Belongs to the sigma-70 factor family. ECF subfamily.</text>
</comment>
<dbReference type="PANTHER" id="PTHR30173">
    <property type="entry name" value="SIGMA 19 FACTOR"/>
    <property type="match status" value="1"/>
</dbReference>
<evidence type="ECO:0000256" key="2">
    <source>
        <dbReference type="ARBA" id="ARBA00023015"/>
    </source>
</evidence>
<keyword evidence="2" id="KW-0805">Transcription regulation</keyword>
<sequence>MSGTAPETRAAGPVPPARPAYCAPGAVAGRDGRGDVFERHRSTLLSVAYRILASSADAEDIVQEAWLRWDATDRTGVEAPRRFLITVVSRLAIDRVRVVTRRRETYVGPWLPEPVHSATAVLGPAETAAQRDTLSLATLRLLERLSAPERAVFVLREAFDLPYAEIAGILDLTEAGARQLHRRASTRLAAGRPRYTADLAIHRRLVERFLAAAGSGDRESLQSLLVQDVTLWSDGGGKVRAALRPVSGADRVARLLCGILAKHSAPVLRIIEINGHPGLLVELSGNWHVCSVEVTEAALISGVQWMSNPDKLERLLGVDRLARMWL</sequence>
<feature type="domain" description="RNA polymerase sigma factor 70 region 4 type 2" evidence="6">
    <location>
        <begin position="137"/>
        <end position="188"/>
    </location>
</feature>
<evidence type="ECO:0000313" key="7">
    <source>
        <dbReference type="EMBL" id="MBW0134851.1"/>
    </source>
</evidence>
<evidence type="ECO:0000313" key="8">
    <source>
        <dbReference type="Proteomes" id="UP000694287"/>
    </source>
</evidence>
<dbReference type="Proteomes" id="UP000694287">
    <property type="component" value="Unassembled WGS sequence"/>
</dbReference>
<feature type="domain" description="RNA polymerase sigma-70 region 2" evidence="5">
    <location>
        <begin position="37"/>
        <end position="98"/>
    </location>
</feature>
<dbReference type="Pfam" id="PF08281">
    <property type="entry name" value="Sigma70_r4_2"/>
    <property type="match status" value="1"/>
</dbReference>
<dbReference type="InterPro" id="IPR007627">
    <property type="entry name" value="RNA_pol_sigma70_r2"/>
</dbReference>
<organism evidence="7 8">
    <name type="scientific">Pseudonocardia abyssalis</name>
    <dbReference type="NCBI Taxonomy" id="2792008"/>
    <lineage>
        <taxon>Bacteria</taxon>
        <taxon>Bacillati</taxon>
        <taxon>Actinomycetota</taxon>
        <taxon>Actinomycetes</taxon>
        <taxon>Pseudonocardiales</taxon>
        <taxon>Pseudonocardiaceae</taxon>
        <taxon>Pseudonocardia</taxon>
    </lineage>
</organism>
<comment type="caution">
    <text evidence="7">The sequence shown here is derived from an EMBL/GenBank/DDBJ whole genome shotgun (WGS) entry which is preliminary data.</text>
</comment>
<dbReference type="Pfam" id="PF04542">
    <property type="entry name" value="Sigma70_r2"/>
    <property type="match status" value="1"/>
</dbReference>
<keyword evidence="3" id="KW-0731">Sigma factor</keyword>
<dbReference type="InterPro" id="IPR014284">
    <property type="entry name" value="RNA_pol_sigma-70_dom"/>
</dbReference>
<dbReference type="PANTHER" id="PTHR30173:SF36">
    <property type="entry name" value="ECF RNA POLYMERASE SIGMA FACTOR SIGJ"/>
    <property type="match status" value="1"/>
</dbReference>
<reference evidence="7 8" key="1">
    <citation type="submission" date="2020-11" db="EMBL/GenBank/DDBJ databases">
        <title>Pseudonocardia abyssalis sp. nov. and Pseudonocardia oceani sp. nov., description and phylogenomic analysis of two novel actinomycetes isolated from the deep Southern Ocean.</title>
        <authorList>
            <person name="Parra J."/>
        </authorList>
    </citation>
    <scope>NUCLEOTIDE SEQUENCE [LARGE SCALE GENOMIC DNA]</scope>
    <source>
        <strain evidence="7 8">KRD-168</strain>
    </source>
</reference>
<keyword evidence="8" id="KW-1185">Reference proteome</keyword>
<evidence type="ECO:0000256" key="3">
    <source>
        <dbReference type="ARBA" id="ARBA00023082"/>
    </source>
</evidence>
<accession>A0ABS6URF9</accession>
<evidence type="ECO:0000259" key="5">
    <source>
        <dbReference type="Pfam" id="PF04542"/>
    </source>
</evidence>
<gene>
    <name evidence="7" type="primary">sigJ</name>
    <name evidence="7" type="ORF">I4I81_11340</name>
</gene>
<dbReference type="NCBIfam" id="TIGR02937">
    <property type="entry name" value="sigma70-ECF"/>
    <property type="match status" value="1"/>
</dbReference>
<dbReference type="InterPro" id="IPR013249">
    <property type="entry name" value="RNA_pol_sigma70_r4_t2"/>
</dbReference>
<evidence type="ECO:0000259" key="6">
    <source>
        <dbReference type="Pfam" id="PF08281"/>
    </source>
</evidence>
<name>A0ABS6URF9_9PSEU</name>
<keyword evidence="4" id="KW-0804">Transcription</keyword>
<dbReference type="NCBIfam" id="NF007214">
    <property type="entry name" value="PRK09636.1"/>
    <property type="match status" value="1"/>
</dbReference>
<evidence type="ECO:0000256" key="4">
    <source>
        <dbReference type="ARBA" id="ARBA00023163"/>
    </source>
</evidence>
<dbReference type="EMBL" id="JADQDK010000001">
    <property type="protein sequence ID" value="MBW0134851.1"/>
    <property type="molecule type" value="Genomic_DNA"/>
</dbReference>
<protein>
    <submittedName>
        <fullName evidence="7">RNA polymerase sigma factor SigJ</fullName>
    </submittedName>
</protein>
<evidence type="ECO:0000256" key="1">
    <source>
        <dbReference type="ARBA" id="ARBA00010641"/>
    </source>
</evidence>